<dbReference type="Proteomes" id="UP001190926">
    <property type="component" value="Unassembled WGS sequence"/>
</dbReference>
<accession>A0AAD4J1N1</accession>
<dbReference type="EMBL" id="SDAM02000176">
    <property type="protein sequence ID" value="KAH6825289.1"/>
    <property type="molecule type" value="Genomic_DNA"/>
</dbReference>
<evidence type="ECO:0000256" key="1">
    <source>
        <dbReference type="SAM" id="MobiDB-lite"/>
    </source>
</evidence>
<dbReference type="Pfam" id="PF14009">
    <property type="entry name" value="PADRE"/>
    <property type="match status" value="1"/>
</dbReference>
<keyword evidence="3" id="KW-1185">Reference proteome</keyword>
<comment type="caution">
    <text evidence="2">The sequence shown here is derived from an EMBL/GenBank/DDBJ whole genome shotgun (WGS) entry which is preliminary data.</text>
</comment>
<proteinExistence type="predicted"/>
<reference evidence="2 3" key="1">
    <citation type="journal article" date="2021" name="Nat. Commun.">
        <title>Incipient diploidization of the medicinal plant Perilla within 10,000 years.</title>
        <authorList>
            <person name="Zhang Y."/>
            <person name="Shen Q."/>
            <person name="Leng L."/>
            <person name="Zhang D."/>
            <person name="Chen S."/>
            <person name="Shi Y."/>
            <person name="Ning Z."/>
            <person name="Chen S."/>
        </authorList>
    </citation>
    <scope>NUCLEOTIDE SEQUENCE [LARGE SCALE GENOMIC DNA]</scope>
    <source>
        <strain evidence="3">cv. PC099</strain>
    </source>
</reference>
<dbReference type="InterPro" id="IPR025322">
    <property type="entry name" value="PADRE_dom"/>
</dbReference>
<dbReference type="AlphaFoldDB" id="A0AAD4J1N1"/>
<name>A0AAD4J1N1_PERFH</name>
<evidence type="ECO:0000313" key="3">
    <source>
        <dbReference type="Proteomes" id="UP001190926"/>
    </source>
</evidence>
<dbReference type="PANTHER" id="PTHR33052">
    <property type="entry name" value="DUF4228 DOMAIN PROTEIN-RELATED"/>
    <property type="match status" value="1"/>
</dbReference>
<evidence type="ECO:0000313" key="2">
    <source>
        <dbReference type="EMBL" id="KAH6825289.1"/>
    </source>
</evidence>
<sequence length="176" mass="19846">MLQEESNPSLSVSKQLRDVTVRIVHAGGRIEMFETAVPAAKLIRRYPGMCIARPDVFRHPHEAVLSADDVLLPGNKYFVVRCTTVEKLKRRLSRKGRNNEGAAGGDGAALEGGDDIDRLSEESVCDEDFVVPKNGWSILRKHMREKKKFVPPIQRPRIWKDSDWEPSLTSIKELSP</sequence>
<feature type="region of interest" description="Disordered" evidence="1">
    <location>
        <begin position="94"/>
        <end position="113"/>
    </location>
</feature>
<organism evidence="2 3">
    <name type="scientific">Perilla frutescens var. hirtella</name>
    <name type="common">Perilla citriodora</name>
    <name type="synonym">Perilla setoyensis</name>
    <dbReference type="NCBI Taxonomy" id="608512"/>
    <lineage>
        <taxon>Eukaryota</taxon>
        <taxon>Viridiplantae</taxon>
        <taxon>Streptophyta</taxon>
        <taxon>Embryophyta</taxon>
        <taxon>Tracheophyta</taxon>
        <taxon>Spermatophyta</taxon>
        <taxon>Magnoliopsida</taxon>
        <taxon>eudicotyledons</taxon>
        <taxon>Gunneridae</taxon>
        <taxon>Pentapetalae</taxon>
        <taxon>asterids</taxon>
        <taxon>lamiids</taxon>
        <taxon>Lamiales</taxon>
        <taxon>Lamiaceae</taxon>
        <taxon>Nepetoideae</taxon>
        <taxon>Elsholtzieae</taxon>
        <taxon>Perilla</taxon>
    </lineage>
</organism>
<protein>
    <submittedName>
        <fullName evidence="2">Uncharacterized protein</fullName>
    </submittedName>
</protein>
<gene>
    <name evidence="2" type="ORF">C2S53_007013</name>
</gene>